<keyword evidence="4" id="KW-1185">Reference proteome</keyword>
<protein>
    <submittedName>
        <fullName evidence="3">Metal dependent phosphohydrolase</fullName>
    </submittedName>
</protein>
<dbReference type="InterPro" id="IPR037522">
    <property type="entry name" value="HD_GYP_dom"/>
</dbReference>
<dbReference type="InterPro" id="IPR029016">
    <property type="entry name" value="GAF-like_dom_sf"/>
</dbReference>
<dbReference type="STRING" id="349124.Hhal_0301"/>
<name>A1WTT3_HALHL</name>
<dbReference type="PANTHER" id="PTHR43155">
    <property type="entry name" value="CYCLIC DI-GMP PHOSPHODIESTERASE PA4108-RELATED"/>
    <property type="match status" value="1"/>
</dbReference>
<dbReference type="Gene3D" id="1.10.3210.10">
    <property type="entry name" value="Hypothetical protein af1432"/>
    <property type="match status" value="2"/>
</dbReference>
<dbReference type="KEGG" id="hha:Hhal_0301"/>
<organism evidence="3 4">
    <name type="scientific">Halorhodospira halophila (strain DSM 244 / SL1)</name>
    <name type="common">Ectothiorhodospira halophila (strain DSM 244 / SL1)</name>
    <dbReference type="NCBI Taxonomy" id="349124"/>
    <lineage>
        <taxon>Bacteria</taxon>
        <taxon>Pseudomonadati</taxon>
        <taxon>Pseudomonadota</taxon>
        <taxon>Gammaproteobacteria</taxon>
        <taxon>Chromatiales</taxon>
        <taxon>Ectothiorhodospiraceae</taxon>
        <taxon>Halorhodospira</taxon>
    </lineage>
</organism>
<evidence type="ECO:0000259" key="2">
    <source>
        <dbReference type="PROSITE" id="PS51832"/>
    </source>
</evidence>
<evidence type="ECO:0000313" key="3">
    <source>
        <dbReference type="EMBL" id="ABM61095.1"/>
    </source>
</evidence>
<dbReference type="eggNOG" id="COG2206">
    <property type="taxonomic scope" value="Bacteria"/>
</dbReference>
<feature type="coiled-coil region" evidence="1">
    <location>
        <begin position="286"/>
        <end position="322"/>
    </location>
</feature>
<dbReference type="SUPFAM" id="SSF55781">
    <property type="entry name" value="GAF domain-like"/>
    <property type="match status" value="1"/>
</dbReference>
<evidence type="ECO:0000313" key="4">
    <source>
        <dbReference type="Proteomes" id="UP000000647"/>
    </source>
</evidence>
<gene>
    <name evidence="3" type="ordered locus">Hhal_0301</name>
</gene>
<dbReference type="Pfam" id="PF13487">
    <property type="entry name" value="HD_5"/>
    <property type="match status" value="1"/>
</dbReference>
<proteinExistence type="predicted"/>
<dbReference type="Pfam" id="PF01590">
    <property type="entry name" value="GAF"/>
    <property type="match status" value="1"/>
</dbReference>
<dbReference type="EMBL" id="CP000544">
    <property type="protein sequence ID" value="ABM61095.1"/>
    <property type="molecule type" value="Genomic_DNA"/>
</dbReference>
<dbReference type="PROSITE" id="PS51832">
    <property type="entry name" value="HD_GYP"/>
    <property type="match status" value="1"/>
</dbReference>
<dbReference type="Proteomes" id="UP000000647">
    <property type="component" value="Chromosome"/>
</dbReference>
<dbReference type="InterPro" id="IPR003018">
    <property type="entry name" value="GAF"/>
</dbReference>
<keyword evidence="3" id="KW-0378">Hydrolase</keyword>
<dbReference type="HOGENOM" id="CLU_000445_92_13_6"/>
<reference evidence="3 4" key="2">
    <citation type="journal article" date="2013" name="Stand. Genomic Sci.">
        <title>Complete genome sequence of Halorhodospira halophila SL1.</title>
        <authorList>
            <person name="Challacombe J.F."/>
            <person name="Majid S."/>
            <person name="Deole R."/>
            <person name="Brettin T.S."/>
            <person name="Bruce D."/>
            <person name="Delano S.F."/>
            <person name="Detter J.C."/>
            <person name="Gleasner C.D."/>
            <person name="Han C.S."/>
            <person name="Misra M."/>
            <person name="Reitenga K.G."/>
            <person name="Mikhailova N."/>
            <person name="Woyke T."/>
            <person name="Pitluck S."/>
            <person name="Nolan M."/>
            <person name="Land M.L."/>
            <person name="Saunders E."/>
            <person name="Tapia R."/>
            <person name="Lapidus A."/>
            <person name="Ivanova N."/>
            <person name="Hoff W.D."/>
        </authorList>
    </citation>
    <scope>NUCLEOTIDE SEQUENCE [LARGE SCALE GENOMIC DNA]</scope>
    <source>
        <strain evidence="4">DSM 244 / SL1</strain>
    </source>
</reference>
<dbReference type="Pfam" id="PF01966">
    <property type="entry name" value="HD"/>
    <property type="match status" value="1"/>
</dbReference>
<accession>A1WTT3</accession>
<dbReference type="InterPro" id="IPR003607">
    <property type="entry name" value="HD/PDEase_dom"/>
</dbReference>
<keyword evidence="1" id="KW-0175">Coiled coil</keyword>
<reference evidence="4" key="1">
    <citation type="submission" date="2006-12" db="EMBL/GenBank/DDBJ databases">
        <title>Complete sequence of Halorhodospira halophila SL1.</title>
        <authorList>
            <consortium name="US DOE Joint Genome Institute"/>
            <person name="Copeland A."/>
            <person name="Lucas S."/>
            <person name="Lapidus A."/>
            <person name="Barry K."/>
            <person name="Detter J.C."/>
            <person name="Glavina del Rio T."/>
            <person name="Hammon N."/>
            <person name="Israni S."/>
            <person name="Dalin E."/>
            <person name="Tice H."/>
            <person name="Pitluck S."/>
            <person name="Saunders E."/>
            <person name="Brettin T."/>
            <person name="Bruce D."/>
            <person name="Han C."/>
            <person name="Tapia R."/>
            <person name="Schmutz J."/>
            <person name="Larimer F."/>
            <person name="Land M."/>
            <person name="Hauser L."/>
            <person name="Kyrpides N."/>
            <person name="Mikhailova N."/>
            <person name="Hoff W."/>
            <person name="Richardson P."/>
        </authorList>
    </citation>
    <scope>NUCLEOTIDE SEQUENCE [LARGE SCALE GENOMIC DNA]</scope>
    <source>
        <strain evidence="4">DSM 244 / SL1</strain>
    </source>
</reference>
<feature type="domain" description="HD-GYP" evidence="2">
    <location>
        <begin position="312"/>
        <end position="526"/>
    </location>
</feature>
<dbReference type="GO" id="GO:0008081">
    <property type="term" value="F:phosphoric diester hydrolase activity"/>
    <property type="evidence" value="ECO:0007669"/>
    <property type="project" value="UniProtKB-ARBA"/>
</dbReference>
<dbReference type="SMART" id="SM00471">
    <property type="entry name" value="HDc"/>
    <property type="match status" value="1"/>
</dbReference>
<sequence>MDGLNPPPLTEQRLAQLLEVGVALSAEQDTDRLLERILSGARELTEADAGTIYRVHEGQLHFDTVHNDTLGLHLGGTSGVPIDFSPLPLYLADDTPNTRNVAAYAAVSGETVRIDDAYHAEGFDFSGTRAVDARTGYRSQSFLTVPLRDHEQTIIGVLQLINAVREGQTVPFTGRDARIAESLASQAAIALTKQGLIDTQRQLFESFTEVLARAIDRKNPTTGRHCERVPQLTLMIADAACRTGEGALADYRLSAEEHEELRLAAWLHDCGKVTTPEAVVNKATKLERQTDRIEEVATRAAVVRQEAEAERLRRRLAAREQGVDRDAEQADADYRALVQRLDDDLAFLRSANIGGEAMDDEACERVAAIARTYSWTDAAGERRPLLSAEEVEHLQIRRGTLSAAEMEQMRDHVRVSREMLEQLTYPRHLQRVPEIASQHHERMDGGGYPDGITGGQMCRRARMMALADVFEALTAADRPYKPGKKLSEAVRIMGFMTQDGHFDPELFDLFIREGVYLDYARQFMHPSAIDAVDETAIPGYRP</sequence>
<dbReference type="eggNOG" id="COG3437">
    <property type="taxonomic scope" value="Bacteria"/>
</dbReference>
<dbReference type="SUPFAM" id="SSF109604">
    <property type="entry name" value="HD-domain/PDEase-like"/>
    <property type="match status" value="1"/>
</dbReference>
<dbReference type="InterPro" id="IPR006674">
    <property type="entry name" value="HD_domain"/>
</dbReference>
<dbReference type="SMART" id="SM00065">
    <property type="entry name" value="GAF"/>
    <property type="match status" value="1"/>
</dbReference>
<dbReference type="PANTHER" id="PTHR43155:SF2">
    <property type="entry name" value="CYCLIC DI-GMP PHOSPHODIESTERASE PA4108"/>
    <property type="match status" value="1"/>
</dbReference>
<dbReference type="eggNOG" id="COG2203">
    <property type="taxonomic scope" value="Bacteria"/>
</dbReference>
<dbReference type="RefSeq" id="WP_011813118.1">
    <property type="nucleotide sequence ID" value="NC_008789.1"/>
</dbReference>
<dbReference type="CDD" id="cd00077">
    <property type="entry name" value="HDc"/>
    <property type="match status" value="1"/>
</dbReference>
<dbReference type="Gene3D" id="3.30.450.40">
    <property type="match status" value="1"/>
</dbReference>
<dbReference type="AlphaFoldDB" id="A1WTT3"/>
<evidence type="ECO:0000256" key="1">
    <source>
        <dbReference type="SAM" id="Coils"/>
    </source>
</evidence>